<dbReference type="InterPro" id="IPR036641">
    <property type="entry name" value="HPT_dom_sf"/>
</dbReference>
<dbReference type="PROSITE" id="PS50894">
    <property type="entry name" value="HPT"/>
    <property type="match status" value="1"/>
</dbReference>
<dbReference type="InterPro" id="IPR011006">
    <property type="entry name" value="CheY-like_superfamily"/>
</dbReference>
<evidence type="ECO:0000256" key="2">
    <source>
        <dbReference type="ARBA" id="ARBA00004651"/>
    </source>
</evidence>
<dbReference type="GO" id="GO:0005524">
    <property type="term" value="F:ATP binding"/>
    <property type="evidence" value="ECO:0007669"/>
    <property type="project" value="UniProtKB-KW"/>
</dbReference>
<dbReference type="InterPro" id="IPR036097">
    <property type="entry name" value="HisK_dim/P_sf"/>
</dbReference>
<evidence type="ECO:0000256" key="11">
    <source>
        <dbReference type="ARBA" id="ARBA00022989"/>
    </source>
</evidence>
<feature type="coiled-coil region" evidence="18">
    <location>
        <begin position="370"/>
        <end position="422"/>
    </location>
</feature>
<dbReference type="CDD" id="cd17546">
    <property type="entry name" value="REC_hyHK_CKI1_RcsC-like"/>
    <property type="match status" value="1"/>
</dbReference>
<keyword evidence="9 23" id="KW-0418">Kinase</keyword>
<evidence type="ECO:0000256" key="10">
    <source>
        <dbReference type="ARBA" id="ARBA00022840"/>
    </source>
</evidence>
<dbReference type="Proteomes" id="UP000293296">
    <property type="component" value="Chromosome"/>
</dbReference>
<keyword evidence="11 19" id="KW-1133">Transmembrane helix</keyword>
<dbReference type="KEGG" id="dcb:C3Y92_01435"/>
<evidence type="ECO:0000256" key="19">
    <source>
        <dbReference type="SAM" id="Phobius"/>
    </source>
</evidence>
<evidence type="ECO:0000259" key="21">
    <source>
        <dbReference type="PROSITE" id="PS50110"/>
    </source>
</evidence>
<feature type="transmembrane region" description="Helical" evidence="19">
    <location>
        <begin position="32"/>
        <end position="51"/>
    </location>
</feature>
<evidence type="ECO:0000259" key="20">
    <source>
        <dbReference type="PROSITE" id="PS50109"/>
    </source>
</evidence>
<reference evidence="23 24" key="1">
    <citation type="submission" date="2018-02" db="EMBL/GenBank/DDBJ databases">
        <title>Genome sequence of Desulfovibrio carbinolicus DSM 3852.</title>
        <authorList>
            <person name="Wilbanks E."/>
            <person name="Skennerton C.T."/>
            <person name="Orphan V.J."/>
        </authorList>
    </citation>
    <scope>NUCLEOTIDE SEQUENCE [LARGE SCALE GENOMIC DNA]</scope>
    <source>
        <strain evidence="23 24">DSM 3852</strain>
    </source>
</reference>
<evidence type="ECO:0000259" key="22">
    <source>
        <dbReference type="PROSITE" id="PS50894"/>
    </source>
</evidence>
<dbReference type="InterPro" id="IPR007892">
    <property type="entry name" value="CHASE4"/>
</dbReference>
<dbReference type="SMART" id="SM00387">
    <property type="entry name" value="HATPase_c"/>
    <property type="match status" value="1"/>
</dbReference>
<dbReference type="GO" id="GO:0005886">
    <property type="term" value="C:plasma membrane"/>
    <property type="evidence" value="ECO:0007669"/>
    <property type="project" value="UniProtKB-SubCell"/>
</dbReference>
<evidence type="ECO:0000313" key="23">
    <source>
        <dbReference type="EMBL" id="QAZ65972.1"/>
    </source>
</evidence>
<dbReference type="SUPFAM" id="SSF55874">
    <property type="entry name" value="ATPase domain of HSP90 chaperone/DNA topoisomerase II/histidine kinase"/>
    <property type="match status" value="1"/>
</dbReference>
<feature type="modified residue" description="Phosphohistidine" evidence="16">
    <location>
        <position position="877"/>
    </location>
</feature>
<protein>
    <recommendedName>
        <fullName evidence="15">Sensory/regulatory protein RpfC</fullName>
        <ecNumber evidence="3">2.7.13.3</ecNumber>
    </recommendedName>
</protein>
<dbReference type="InterPro" id="IPR003594">
    <property type="entry name" value="HATPase_dom"/>
</dbReference>
<keyword evidence="10" id="KW-0067">ATP-binding</keyword>
<dbReference type="PROSITE" id="PS50109">
    <property type="entry name" value="HIS_KIN"/>
    <property type="match status" value="1"/>
</dbReference>
<feature type="modified residue" description="4-aspartylphosphate" evidence="17">
    <location>
        <position position="724"/>
    </location>
</feature>
<evidence type="ECO:0000256" key="3">
    <source>
        <dbReference type="ARBA" id="ARBA00012438"/>
    </source>
</evidence>
<dbReference type="FunFam" id="3.30.565.10:FF:000010">
    <property type="entry name" value="Sensor histidine kinase RcsC"/>
    <property type="match status" value="1"/>
</dbReference>
<proteinExistence type="predicted"/>
<dbReference type="PROSITE" id="PS50110">
    <property type="entry name" value="RESPONSE_REGULATORY"/>
    <property type="match status" value="1"/>
</dbReference>
<dbReference type="EMBL" id="CP026538">
    <property type="protein sequence ID" value="QAZ65972.1"/>
    <property type="molecule type" value="Genomic_DNA"/>
</dbReference>
<keyword evidence="13 19" id="KW-0472">Membrane</keyword>
<keyword evidence="8" id="KW-0547">Nucleotide-binding</keyword>
<dbReference type="GO" id="GO:0000155">
    <property type="term" value="F:phosphorelay sensor kinase activity"/>
    <property type="evidence" value="ECO:0007669"/>
    <property type="project" value="InterPro"/>
</dbReference>
<keyword evidence="6" id="KW-0808">Transferase</keyword>
<dbReference type="SMART" id="SM00448">
    <property type="entry name" value="REC"/>
    <property type="match status" value="1"/>
</dbReference>
<keyword evidence="18" id="KW-0175">Coiled coil</keyword>
<dbReference type="InterPro" id="IPR001789">
    <property type="entry name" value="Sig_transdc_resp-reg_receiver"/>
</dbReference>
<comment type="subunit">
    <text evidence="14">At low DSF concentrations, interacts with RpfF.</text>
</comment>
<gene>
    <name evidence="23" type="ORF">C3Y92_01435</name>
</gene>
<dbReference type="InterPro" id="IPR005467">
    <property type="entry name" value="His_kinase_dom"/>
</dbReference>
<evidence type="ECO:0000256" key="16">
    <source>
        <dbReference type="PROSITE-ProRule" id="PRU00110"/>
    </source>
</evidence>
<keyword evidence="5 17" id="KW-0597">Phosphoprotein</keyword>
<dbReference type="EC" id="2.7.13.3" evidence="3"/>
<evidence type="ECO:0000313" key="24">
    <source>
        <dbReference type="Proteomes" id="UP000293296"/>
    </source>
</evidence>
<evidence type="ECO:0000256" key="9">
    <source>
        <dbReference type="ARBA" id="ARBA00022777"/>
    </source>
</evidence>
<comment type="subcellular location">
    <subcellularLocation>
        <location evidence="2">Cell membrane</location>
        <topology evidence="2">Multi-pass membrane protein</topology>
    </subcellularLocation>
</comment>
<comment type="catalytic activity">
    <reaction evidence="1">
        <text>ATP + protein L-histidine = ADP + protein N-phospho-L-histidine.</text>
        <dbReference type="EC" id="2.7.13.3"/>
    </reaction>
</comment>
<dbReference type="Gene3D" id="1.20.120.160">
    <property type="entry name" value="HPT domain"/>
    <property type="match status" value="1"/>
</dbReference>
<dbReference type="CDD" id="cd00082">
    <property type="entry name" value="HisKA"/>
    <property type="match status" value="1"/>
</dbReference>
<keyword evidence="24" id="KW-1185">Reference proteome</keyword>
<dbReference type="PANTHER" id="PTHR45339">
    <property type="entry name" value="HYBRID SIGNAL TRANSDUCTION HISTIDINE KINASE J"/>
    <property type="match status" value="1"/>
</dbReference>
<name>A0A4V0YQE0_9BACT</name>
<sequence length="939" mass="103906">MRQFVGSARCPEPTCNPRCARSRDMAVSIRKFTLIWICLGSAVLIAFYILLNSLLLTQTFSGFAYETLANNTVRVANFLDEEVQKLDDIIVDWAVWDDSYQFMQKKEPDFVRSNLNDRTLGSLDLAFIAFVDNEGRIAWSASHKKDGGFAPQLDEAVRDIILRQTTMLRPDDQEGRIRGIARLHDTFTIIASCPISDSEGEAPKLGTLVMGRALTEPIIEKIEEKTRLRFTLADHFDSAPLGRQVRTEHLQTEASDLAVHIYDTNESTLSGHVKLKDITGAQALDLIVSGDKEILKLGQSASLKSSILLICGGIALIGCILFLIERKVLRRILSIKSQITEINKTINVFGAKKDITISGNDEISELARYISLYISEITNYKLNLENLVEERTRRLQEKNVENEKIRQKLEEAKVVAEQANKTKTDFLAKVTHEIRTPMNAIKGMNDYLLSTSVTDDQRDCLTAVKESSDHLLTIVNDLLDLSKIEAGKIVLESIDFNLRSVIESTTRLMAPLANKKNIELVTHLDDGADVVVRGDPARLRQILLNLTNNALKFTKLGGIAVNATTIKDTAAGGYEASITVSDTGVGIEHARLDTIFEPFTQGDNSTSRKFGGTGLGLSVCKQLVSLMHGEITVASTPGQGSSFTVRLPLPQGDYNAIYAKPDAAKTREAPLDRLMILVVDDNPMNLRVAQKVFSLLNQEPILAQGAQEALTFLKTALFDMVFLDIEMPEINGIELCRLIRDGVATPLNKDVPITAMTAYSLDTIRDECLACGMDDFITKPLDPQVLYEKILLLHQNMTGLCRYEHGASGQPETDTPQDGQGNARTLNSELALLKLGGDVELYREVCEGYLEKYNAERIDITLVQARPEAETLGFEIHSLKGLAQQLGAEKLCAVATTMEKALKNQEPCEDAAFVRLLDAARETEQAVTDYLARARPKAD</sequence>
<dbReference type="SUPFAM" id="SSF52172">
    <property type="entry name" value="CheY-like"/>
    <property type="match status" value="1"/>
</dbReference>
<evidence type="ECO:0000256" key="12">
    <source>
        <dbReference type="ARBA" id="ARBA00023012"/>
    </source>
</evidence>
<keyword evidence="12" id="KW-0902">Two-component regulatory system</keyword>
<dbReference type="Pfam" id="PF05228">
    <property type="entry name" value="CHASE4"/>
    <property type="match status" value="1"/>
</dbReference>
<dbReference type="Gene3D" id="3.40.50.2300">
    <property type="match status" value="1"/>
</dbReference>
<dbReference type="OrthoDB" id="7318144at2"/>
<dbReference type="InterPro" id="IPR004358">
    <property type="entry name" value="Sig_transdc_His_kin-like_C"/>
</dbReference>
<evidence type="ECO:0000256" key="8">
    <source>
        <dbReference type="ARBA" id="ARBA00022741"/>
    </source>
</evidence>
<dbReference type="AlphaFoldDB" id="A0A4V0YQE0"/>
<dbReference type="Pfam" id="PF00512">
    <property type="entry name" value="HisKA"/>
    <property type="match status" value="1"/>
</dbReference>
<evidence type="ECO:0000256" key="7">
    <source>
        <dbReference type="ARBA" id="ARBA00022692"/>
    </source>
</evidence>
<dbReference type="PRINTS" id="PR00344">
    <property type="entry name" value="BCTRLSENSOR"/>
</dbReference>
<evidence type="ECO:0000256" key="5">
    <source>
        <dbReference type="ARBA" id="ARBA00022553"/>
    </source>
</evidence>
<accession>A0A4V0YQE0</accession>
<dbReference type="FunFam" id="1.10.287.130:FF:000002">
    <property type="entry name" value="Two-component osmosensing histidine kinase"/>
    <property type="match status" value="1"/>
</dbReference>
<keyword evidence="4" id="KW-1003">Cell membrane</keyword>
<dbReference type="SUPFAM" id="SSF47226">
    <property type="entry name" value="Histidine-containing phosphotransfer domain, HPT domain"/>
    <property type="match status" value="1"/>
</dbReference>
<dbReference type="InterPro" id="IPR036890">
    <property type="entry name" value="HATPase_C_sf"/>
</dbReference>
<dbReference type="Pfam" id="PF00072">
    <property type="entry name" value="Response_reg"/>
    <property type="match status" value="1"/>
</dbReference>
<feature type="domain" description="Response regulatory" evidence="21">
    <location>
        <begin position="675"/>
        <end position="794"/>
    </location>
</feature>
<dbReference type="InterPro" id="IPR003661">
    <property type="entry name" value="HisK_dim/P_dom"/>
</dbReference>
<dbReference type="SMART" id="SM00388">
    <property type="entry name" value="HisKA"/>
    <property type="match status" value="1"/>
</dbReference>
<dbReference type="Pfam" id="PF02518">
    <property type="entry name" value="HATPase_c"/>
    <property type="match status" value="1"/>
</dbReference>
<dbReference type="CDD" id="cd16922">
    <property type="entry name" value="HATPase_EvgS-ArcB-TorS-like"/>
    <property type="match status" value="1"/>
</dbReference>
<dbReference type="Pfam" id="PF01627">
    <property type="entry name" value="Hpt"/>
    <property type="match status" value="1"/>
</dbReference>
<dbReference type="InterPro" id="IPR008207">
    <property type="entry name" value="Sig_transdc_His_kin_Hpt_dom"/>
</dbReference>
<evidence type="ECO:0000256" key="14">
    <source>
        <dbReference type="ARBA" id="ARBA00064003"/>
    </source>
</evidence>
<organism evidence="23 24">
    <name type="scientific">Solidesulfovibrio carbinolicus</name>
    <dbReference type="NCBI Taxonomy" id="296842"/>
    <lineage>
        <taxon>Bacteria</taxon>
        <taxon>Pseudomonadati</taxon>
        <taxon>Thermodesulfobacteriota</taxon>
        <taxon>Desulfovibrionia</taxon>
        <taxon>Desulfovibrionales</taxon>
        <taxon>Desulfovibrionaceae</taxon>
        <taxon>Solidesulfovibrio</taxon>
    </lineage>
</organism>
<evidence type="ECO:0000256" key="1">
    <source>
        <dbReference type="ARBA" id="ARBA00000085"/>
    </source>
</evidence>
<evidence type="ECO:0000256" key="17">
    <source>
        <dbReference type="PROSITE-ProRule" id="PRU00169"/>
    </source>
</evidence>
<dbReference type="Gene3D" id="3.30.565.10">
    <property type="entry name" value="Histidine kinase-like ATPase, C-terminal domain"/>
    <property type="match status" value="1"/>
</dbReference>
<evidence type="ECO:0000256" key="6">
    <source>
        <dbReference type="ARBA" id="ARBA00022679"/>
    </source>
</evidence>
<dbReference type="Gene3D" id="1.10.287.130">
    <property type="match status" value="1"/>
</dbReference>
<dbReference type="PANTHER" id="PTHR45339:SF1">
    <property type="entry name" value="HYBRID SIGNAL TRANSDUCTION HISTIDINE KINASE J"/>
    <property type="match status" value="1"/>
</dbReference>
<evidence type="ECO:0000256" key="15">
    <source>
        <dbReference type="ARBA" id="ARBA00068150"/>
    </source>
</evidence>
<evidence type="ECO:0000256" key="13">
    <source>
        <dbReference type="ARBA" id="ARBA00023136"/>
    </source>
</evidence>
<evidence type="ECO:0000256" key="18">
    <source>
        <dbReference type="SAM" id="Coils"/>
    </source>
</evidence>
<keyword evidence="7 19" id="KW-0812">Transmembrane</keyword>
<feature type="domain" description="Histidine kinase" evidence="20">
    <location>
        <begin position="429"/>
        <end position="651"/>
    </location>
</feature>
<evidence type="ECO:0000256" key="4">
    <source>
        <dbReference type="ARBA" id="ARBA00022475"/>
    </source>
</evidence>
<dbReference type="SUPFAM" id="SSF47384">
    <property type="entry name" value="Homodimeric domain of signal transducing histidine kinase"/>
    <property type="match status" value="1"/>
</dbReference>
<feature type="domain" description="HPt" evidence="22">
    <location>
        <begin position="838"/>
        <end position="934"/>
    </location>
</feature>